<evidence type="ECO:0000313" key="2">
    <source>
        <dbReference type="WBParaSite" id="ACRNAN_scaffold2446.g19740.t1"/>
    </source>
</evidence>
<organism evidence="1 2">
    <name type="scientific">Acrobeloides nanus</name>
    <dbReference type="NCBI Taxonomy" id="290746"/>
    <lineage>
        <taxon>Eukaryota</taxon>
        <taxon>Metazoa</taxon>
        <taxon>Ecdysozoa</taxon>
        <taxon>Nematoda</taxon>
        <taxon>Chromadorea</taxon>
        <taxon>Rhabditida</taxon>
        <taxon>Tylenchina</taxon>
        <taxon>Cephalobomorpha</taxon>
        <taxon>Cephaloboidea</taxon>
        <taxon>Cephalobidae</taxon>
        <taxon>Acrobeloides</taxon>
    </lineage>
</organism>
<keyword evidence="1" id="KW-1185">Reference proteome</keyword>
<proteinExistence type="predicted"/>
<dbReference type="AlphaFoldDB" id="A0A914DGE8"/>
<reference evidence="2" key="1">
    <citation type="submission" date="2022-11" db="UniProtKB">
        <authorList>
            <consortium name="WormBaseParasite"/>
        </authorList>
    </citation>
    <scope>IDENTIFICATION</scope>
</reference>
<dbReference type="WBParaSite" id="ACRNAN_scaffold2446.g19740.t1">
    <property type="protein sequence ID" value="ACRNAN_scaffold2446.g19740.t1"/>
    <property type="gene ID" value="ACRNAN_scaffold2446.g19740"/>
</dbReference>
<sequence length="88" mass="10033">MLYVNADLDYWHKRICFQCNMPYECASGYCAGDICVKTITGDRYVSKGCENRTSKVQPRSITEHLEDSAVSNYVGCIETNLFAHNRID</sequence>
<evidence type="ECO:0000313" key="1">
    <source>
        <dbReference type="Proteomes" id="UP000887540"/>
    </source>
</evidence>
<dbReference type="Proteomes" id="UP000887540">
    <property type="component" value="Unplaced"/>
</dbReference>
<name>A0A914DGE8_9BILA</name>
<protein>
    <submittedName>
        <fullName evidence="2">Uncharacterized protein</fullName>
    </submittedName>
</protein>
<accession>A0A914DGE8</accession>